<accession>A0A1U6HLF6</accession>
<reference evidence="4" key="1">
    <citation type="submission" date="2017-02" db="EMBL/GenBank/DDBJ databases">
        <authorList>
            <person name="Varghese N."/>
            <person name="Submissions S."/>
        </authorList>
    </citation>
    <scope>NUCLEOTIDE SEQUENCE [LARGE SCALE GENOMIC DNA]</scope>
    <source>
        <strain evidence="4">SM117</strain>
    </source>
</reference>
<dbReference type="PANTHER" id="PTHR46797">
    <property type="entry name" value="HTH-TYPE TRANSCRIPTIONAL REGULATOR"/>
    <property type="match status" value="1"/>
</dbReference>
<dbReference type="GO" id="GO:0003700">
    <property type="term" value="F:DNA-binding transcription factor activity"/>
    <property type="evidence" value="ECO:0007669"/>
    <property type="project" value="TreeGrafter"/>
</dbReference>
<dbReference type="SUPFAM" id="SSF141371">
    <property type="entry name" value="PilZ domain-like"/>
    <property type="match status" value="1"/>
</dbReference>
<dbReference type="InterPro" id="IPR010982">
    <property type="entry name" value="Lambda_DNA-bd_dom_sf"/>
</dbReference>
<dbReference type="SUPFAM" id="SSF47413">
    <property type="entry name" value="lambda repressor-like DNA-binding domains"/>
    <property type="match status" value="1"/>
</dbReference>
<dbReference type="SMART" id="SM00530">
    <property type="entry name" value="HTH_XRE"/>
    <property type="match status" value="1"/>
</dbReference>
<dbReference type="CDD" id="cd00093">
    <property type="entry name" value="HTH_XRE"/>
    <property type="match status" value="1"/>
</dbReference>
<dbReference type="PANTHER" id="PTHR46797:SF1">
    <property type="entry name" value="METHYLPHOSPHONATE SYNTHASE"/>
    <property type="match status" value="1"/>
</dbReference>
<dbReference type="Pfam" id="PF13560">
    <property type="entry name" value="HTH_31"/>
    <property type="match status" value="1"/>
</dbReference>
<dbReference type="RefSeq" id="WP_079730229.1">
    <property type="nucleotide sequence ID" value="NZ_FVZE01000002.1"/>
</dbReference>
<protein>
    <submittedName>
        <fullName evidence="3">Transcriptional regulator, contains XRE-family HTH domain</fullName>
    </submittedName>
</protein>
<dbReference type="PROSITE" id="PS50943">
    <property type="entry name" value="HTH_CROC1"/>
    <property type="match status" value="1"/>
</dbReference>
<dbReference type="InterPro" id="IPR050807">
    <property type="entry name" value="TransReg_Diox_bact_type"/>
</dbReference>
<dbReference type="GO" id="GO:0005829">
    <property type="term" value="C:cytosol"/>
    <property type="evidence" value="ECO:0007669"/>
    <property type="project" value="TreeGrafter"/>
</dbReference>
<dbReference type="AlphaFoldDB" id="A0A1U6HLF6"/>
<gene>
    <name evidence="3" type="ORF">SAMN06295987_102702</name>
</gene>
<keyword evidence="1" id="KW-0238">DNA-binding</keyword>
<name>A0A1U6HLF6_9SPHN</name>
<evidence type="ECO:0000313" key="4">
    <source>
        <dbReference type="Proteomes" id="UP000190989"/>
    </source>
</evidence>
<dbReference type="GO" id="GO:0003677">
    <property type="term" value="F:DNA binding"/>
    <property type="evidence" value="ECO:0007669"/>
    <property type="project" value="UniProtKB-KW"/>
</dbReference>
<dbReference type="EMBL" id="FVZE01000002">
    <property type="protein sequence ID" value="SLJ96608.1"/>
    <property type="molecule type" value="Genomic_DNA"/>
</dbReference>
<evidence type="ECO:0000259" key="2">
    <source>
        <dbReference type="PROSITE" id="PS50943"/>
    </source>
</evidence>
<dbReference type="STRING" id="428990.SAMN06295987_102702"/>
<dbReference type="Gene3D" id="1.10.260.40">
    <property type="entry name" value="lambda repressor-like DNA-binding domains"/>
    <property type="match status" value="1"/>
</dbReference>
<dbReference type="InterPro" id="IPR009875">
    <property type="entry name" value="PilZ_domain"/>
</dbReference>
<dbReference type="InterPro" id="IPR001387">
    <property type="entry name" value="Cro/C1-type_HTH"/>
</dbReference>
<organism evidence="3 4">
    <name type="scientific">Novosphingobium mathurense</name>
    <dbReference type="NCBI Taxonomy" id="428990"/>
    <lineage>
        <taxon>Bacteria</taxon>
        <taxon>Pseudomonadati</taxon>
        <taxon>Pseudomonadota</taxon>
        <taxon>Alphaproteobacteria</taxon>
        <taxon>Sphingomonadales</taxon>
        <taxon>Sphingomonadaceae</taxon>
        <taxon>Novosphingobium</taxon>
    </lineage>
</organism>
<evidence type="ECO:0000256" key="1">
    <source>
        <dbReference type="ARBA" id="ARBA00023125"/>
    </source>
</evidence>
<dbReference type="Pfam" id="PF07238">
    <property type="entry name" value="PilZ"/>
    <property type="match status" value="1"/>
</dbReference>
<feature type="domain" description="HTH cro/C1-type" evidence="2">
    <location>
        <begin position="135"/>
        <end position="189"/>
    </location>
</feature>
<evidence type="ECO:0000313" key="3">
    <source>
        <dbReference type="EMBL" id="SLJ96608.1"/>
    </source>
</evidence>
<proteinExistence type="predicted"/>
<dbReference type="GO" id="GO:0035438">
    <property type="term" value="F:cyclic-di-GMP binding"/>
    <property type="evidence" value="ECO:0007669"/>
    <property type="project" value="InterPro"/>
</dbReference>
<sequence length="226" mass="24267">MAIAAQFDEVPVDAARPRAHRRKLRLEAQGALESGAETSVVIHNLSESGMLMESRTELEIGEAIDLDFPEAGQVHATVEWASGALYGCSFDKPLSAFALSAAQLRGAVEPGAEADGAAKVQGVAAIGGETLGERLHRLRKLRGMTQGELAEKLGVSKPTVWAWEQDRARPIEDRIEPIAQALGVTASDLKPTRTIVGLPELIARCRSQIAEAVETTPEKIKIMIEL</sequence>
<dbReference type="Proteomes" id="UP000190989">
    <property type="component" value="Unassembled WGS sequence"/>
</dbReference>
<keyword evidence="4" id="KW-1185">Reference proteome</keyword>